<evidence type="ECO:0000256" key="1">
    <source>
        <dbReference type="ARBA" id="ARBA00022617"/>
    </source>
</evidence>
<keyword evidence="5" id="KW-1185">Reference proteome</keyword>
<dbReference type="PANTHER" id="PTHR36843:SF1">
    <property type="entry name" value="COPROHEME DECARBOXYLASE"/>
    <property type="match status" value="1"/>
</dbReference>
<evidence type="ECO:0000256" key="3">
    <source>
        <dbReference type="ARBA" id="ARBA00023004"/>
    </source>
</evidence>
<dbReference type="Pfam" id="PF06778">
    <property type="entry name" value="Chlor_dismutase"/>
    <property type="match status" value="1"/>
</dbReference>
<dbReference type="EMBL" id="CP036278">
    <property type="protein sequence ID" value="QDU55652.1"/>
    <property type="molecule type" value="Genomic_DNA"/>
</dbReference>
<dbReference type="RefSeq" id="WP_145246487.1">
    <property type="nucleotide sequence ID" value="NZ_CP036278.1"/>
</dbReference>
<dbReference type="KEGG" id="amuc:Pan181_18450"/>
<gene>
    <name evidence="4" type="ORF">Pan181_18450</name>
</gene>
<evidence type="ECO:0000313" key="4">
    <source>
        <dbReference type="EMBL" id="QDU55652.1"/>
    </source>
</evidence>
<dbReference type="GO" id="GO:0020037">
    <property type="term" value="F:heme binding"/>
    <property type="evidence" value="ECO:0007669"/>
    <property type="project" value="InterPro"/>
</dbReference>
<dbReference type="SUPFAM" id="SSF54909">
    <property type="entry name" value="Dimeric alpha+beta barrel"/>
    <property type="match status" value="1"/>
</dbReference>
<dbReference type="GO" id="GO:0004601">
    <property type="term" value="F:peroxidase activity"/>
    <property type="evidence" value="ECO:0007669"/>
    <property type="project" value="UniProtKB-KW"/>
</dbReference>
<dbReference type="OrthoDB" id="9773646at2"/>
<dbReference type="GO" id="GO:0046872">
    <property type="term" value="F:metal ion binding"/>
    <property type="evidence" value="ECO:0007669"/>
    <property type="project" value="UniProtKB-KW"/>
</dbReference>
<dbReference type="InterPro" id="IPR010644">
    <property type="entry name" value="ChdC/CLD"/>
</dbReference>
<dbReference type="Gene3D" id="3.30.70.1030">
    <property type="entry name" value="Apc35880, domain 1"/>
    <property type="match status" value="2"/>
</dbReference>
<organism evidence="4 5">
    <name type="scientific">Aeoliella mucimassa</name>
    <dbReference type="NCBI Taxonomy" id="2527972"/>
    <lineage>
        <taxon>Bacteria</taxon>
        <taxon>Pseudomonadati</taxon>
        <taxon>Planctomycetota</taxon>
        <taxon>Planctomycetia</taxon>
        <taxon>Pirellulales</taxon>
        <taxon>Lacipirellulaceae</taxon>
        <taxon>Aeoliella</taxon>
    </lineage>
</organism>
<keyword evidence="4" id="KW-0575">Peroxidase</keyword>
<evidence type="ECO:0000256" key="2">
    <source>
        <dbReference type="ARBA" id="ARBA00022723"/>
    </source>
</evidence>
<proteinExistence type="predicted"/>
<keyword evidence="2" id="KW-0479">Metal-binding</keyword>
<name>A0A518ALP2_9BACT</name>
<dbReference type="Proteomes" id="UP000315750">
    <property type="component" value="Chromosome"/>
</dbReference>
<dbReference type="InterPro" id="IPR011008">
    <property type="entry name" value="Dimeric_a/b-barrel"/>
</dbReference>
<sequence length="282" mass="31430">MSRPPMPSAPVDVHPLHPAAGGWHCSHLYYSFDRGVLSGMSAEQISTGSQEFIAALDAAGPDAPMRLQSSIISGHKADFGLMMMDPDPLKIDAVHQRLMASKLGPALKLGYSFVSVTEISEYVPSVEQYGQRLVVEGETEGSPSWTAKVKAYEGRLGAMNRQRLTPEFPPYRATCFYPMNKKRKVGENWFTLPKSERNRMMSEHARSGMAYAGKVSQLITVALGMDDWEWGVTLWGANPEFLKDIVYQMRFDEASARFAEFGPFLISYVSPANSILEHCRIR</sequence>
<evidence type="ECO:0000313" key="5">
    <source>
        <dbReference type="Proteomes" id="UP000315750"/>
    </source>
</evidence>
<dbReference type="PANTHER" id="PTHR36843">
    <property type="entry name" value="HEME-DEPENDENT PEROXIDASE YWFI-RELATED"/>
    <property type="match status" value="1"/>
</dbReference>
<reference evidence="4 5" key="1">
    <citation type="submission" date="2019-02" db="EMBL/GenBank/DDBJ databases">
        <title>Deep-cultivation of Planctomycetes and their phenomic and genomic characterization uncovers novel biology.</title>
        <authorList>
            <person name="Wiegand S."/>
            <person name="Jogler M."/>
            <person name="Boedeker C."/>
            <person name="Pinto D."/>
            <person name="Vollmers J."/>
            <person name="Rivas-Marin E."/>
            <person name="Kohn T."/>
            <person name="Peeters S.H."/>
            <person name="Heuer A."/>
            <person name="Rast P."/>
            <person name="Oberbeckmann S."/>
            <person name="Bunk B."/>
            <person name="Jeske O."/>
            <person name="Meyerdierks A."/>
            <person name="Storesund J.E."/>
            <person name="Kallscheuer N."/>
            <person name="Luecker S."/>
            <person name="Lage O.M."/>
            <person name="Pohl T."/>
            <person name="Merkel B.J."/>
            <person name="Hornburger P."/>
            <person name="Mueller R.-W."/>
            <person name="Bruemmer F."/>
            <person name="Labrenz M."/>
            <person name="Spormann A.M."/>
            <person name="Op den Camp H."/>
            <person name="Overmann J."/>
            <person name="Amann R."/>
            <person name="Jetten M.S.M."/>
            <person name="Mascher T."/>
            <person name="Medema M.H."/>
            <person name="Devos D.P."/>
            <person name="Kaster A.-K."/>
            <person name="Ovreas L."/>
            <person name="Rohde M."/>
            <person name="Galperin M.Y."/>
            <person name="Jogler C."/>
        </authorList>
    </citation>
    <scope>NUCLEOTIDE SEQUENCE [LARGE SCALE GENOMIC DNA]</scope>
    <source>
        <strain evidence="4 5">Pan181</strain>
    </source>
</reference>
<dbReference type="AlphaFoldDB" id="A0A518ALP2"/>
<protein>
    <submittedName>
        <fullName evidence="4">Putative heme peroxidase</fullName>
    </submittedName>
</protein>
<keyword evidence="4" id="KW-0560">Oxidoreductase</keyword>
<accession>A0A518ALP2</accession>
<keyword evidence="1" id="KW-0349">Heme</keyword>
<dbReference type="NCBIfam" id="NF008913">
    <property type="entry name" value="PRK12276.1"/>
    <property type="match status" value="1"/>
</dbReference>
<keyword evidence="3" id="KW-0408">Iron</keyword>